<dbReference type="SUPFAM" id="SSF56672">
    <property type="entry name" value="DNA/RNA polymerases"/>
    <property type="match status" value="1"/>
</dbReference>
<dbReference type="AlphaFoldDB" id="A0AAW2ITW7"/>
<name>A0AAW2ITW7_9LAMI</name>
<dbReference type="PANTHER" id="PTHR48475:SF2">
    <property type="entry name" value="RIBONUCLEASE H"/>
    <property type="match status" value="1"/>
</dbReference>
<dbReference type="InterPro" id="IPR043502">
    <property type="entry name" value="DNA/RNA_pol_sf"/>
</dbReference>
<dbReference type="EMBL" id="JACGWM010001955">
    <property type="protein sequence ID" value="KAL0285247.1"/>
    <property type="molecule type" value="Genomic_DNA"/>
</dbReference>
<dbReference type="Gene3D" id="3.30.420.10">
    <property type="entry name" value="Ribonuclease H-like superfamily/Ribonuclease H"/>
    <property type="match status" value="1"/>
</dbReference>
<dbReference type="GO" id="GO:0003676">
    <property type="term" value="F:nucleic acid binding"/>
    <property type="evidence" value="ECO:0007669"/>
    <property type="project" value="InterPro"/>
</dbReference>
<proteinExistence type="predicted"/>
<reference evidence="1" key="1">
    <citation type="submission" date="2020-06" db="EMBL/GenBank/DDBJ databases">
        <authorList>
            <person name="Li T."/>
            <person name="Hu X."/>
            <person name="Zhang T."/>
            <person name="Song X."/>
            <person name="Zhang H."/>
            <person name="Dai N."/>
            <person name="Sheng W."/>
            <person name="Hou X."/>
            <person name="Wei L."/>
        </authorList>
    </citation>
    <scope>NUCLEOTIDE SEQUENCE</scope>
    <source>
        <strain evidence="1">KEN8</strain>
        <tissue evidence="1">Leaf</tissue>
    </source>
</reference>
<gene>
    <name evidence="1" type="ORF">Scaly_2824400</name>
</gene>
<organism evidence="1">
    <name type="scientific">Sesamum calycinum</name>
    <dbReference type="NCBI Taxonomy" id="2727403"/>
    <lineage>
        <taxon>Eukaryota</taxon>
        <taxon>Viridiplantae</taxon>
        <taxon>Streptophyta</taxon>
        <taxon>Embryophyta</taxon>
        <taxon>Tracheophyta</taxon>
        <taxon>Spermatophyta</taxon>
        <taxon>Magnoliopsida</taxon>
        <taxon>eudicotyledons</taxon>
        <taxon>Gunneridae</taxon>
        <taxon>Pentapetalae</taxon>
        <taxon>asterids</taxon>
        <taxon>lamiids</taxon>
        <taxon>Lamiales</taxon>
        <taxon>Pedaliaceae</taxon>
        <taxon>Sesamum</taxon>
    </lineage>
</organism>
<evidence type="ECO:0000313" key="1">
    <source>
        <dbReference type="EMBL" id="KAL0285247.1"/>
    </source>
</evidence>
<protein>
    <submittedName>
        <fullName evidence="1">Uncharacterized protein</fullName>
    </submittedName>
</protein>
<comment type="caution">
    <text evidence="1">The sequence shown here is derived from an EMBL/GenBank/DDBJ whole genome shotgun (WGS) entry which is preliminary data.</text>
</comment>
<accession>A0AAW2ITW7</accession>
<dbReference type="Gene3D" id="3.10.10.10">
    <property type="entry name" value="HIV Type 1 Reverse Transcriptase, subunit A, domain 1"/>
    <property type="match status" value="1"/>
</dbReference>
<dbReference type="PANTHER" id="PTHR48475">
    <property type="entry name" value="RIBONUCLEASE H"/>
    <property type="match status" value="1"/>
</dbReference>
<sequence>MEAMEDTPSSNSNERRNQGRKPIIMMLTALLANYEVGRIFIDSESSADIFFGEVYDQMQLGDIPLEKRNINIFAWTPQDLEGIDPNIIAYHLNINPNAKPVKQKKRYFGTKKDKIIQAEVDKLIAVEHIEEIQFPEWLSNVILAIGSVLIREKEGKQMLIYYVSKVLNGAESRQDKSTPEANVGKTRHLQSFGGMGRRINGVGVVITSPHGEDLEFVVKFSFKASNNEAEYEALLIHLKWLTKQEPGKQISRSTASLNLPIL</sequence>
<reference evidence="1" key="2">
    <citation type="journal article" date="2024" name="Plant">
        <title>Genomic evolution and insights into agronomic trait innovations of Sesamum species.</title>
        <authorList>
            <person name="Miao H."/>
            <person name="Wang L."/>
            <person name="Qu L."/>
            <person name="Liu H."/>
            <person name="Sun Y."/>
            <person name="Le M."/>
            <person name="Wang Q."/>
            <person name="Wei S."/>
            <person name="Zheng Y."/>
            <person name="Lin W."/>
            <person name="Duan Y."/>
            <person name="Cao H."/>
            <person name="Xiong S."/>
            <person name="Wang X."/>
            <person name="Wei L."/>
            <person name="Li C."/>
            <person name="Ma Q."/>
            <person name="Ju M."/>
            <person name="Zhao R."/>
            <person name="Li G."/>
            <person name="Mu C."/>
            <person name="Tian Q."/>
            <person name="Mei H."/>
            <person name="Zhang T."/>
            <person name="Gao T."/>
            <person name="Zhang H."/>
        </authorList>
    </citation>
    <scope>NUCLEOTIDE SEQUENCE</scope>
    <source>
        <strain evidence="1">KEN8</strain>
    </source>
</reference>
<dbReference type="InterPro" id="IPR036397">
    <property type="entry name" value="RNaseH_sf"/>
</dbReference>